<dbReference type="AlphaFoldDB" id="A0A9P5YI03"/>
<name>A0A9P5YI03_9AGAR</name>
<dbReference type="GO" id="GO:0016787">
    <property type="term" value="F:hydrolase activity"/>
    <property type="evidence" value="ECO:0007669"/>
    <property type="project" value="UniProtKB-KW"/>
</dbReference>
<sequence>MTQEYTLELPGGRTLSYARNGSPSSSTLVIFFHGVFGVGDAANPSAVLTAKKVHFVAPTLPGWGNSSPVPGTVPYHIGLAADMAALIKHLYPDDSNLKLYVGGGSYGTIPAQMLYGASFDIFPPGRYLAGCLVLAPFSPLRYHKGYSKTMTTSNYISIGPPSQIIPFRLLQRLIVVGIGGKLKTEEKAEKFIRETLFDNMEEEELAAFKKWRETQGRAEGEVERNMAKNVVKSVSKTWEGFMQVADVAHSDWGFRPDTLDDDHVKRPIFVVASAGDTLAPDDMARWLVATYKNAVLKSITGGHLASLFHLEEIWSEFLVDEV</sequence>
<dbReference type="EMBL" id="MU150231">
    <property type="protein sequence ID" value="KAF9469031.1"/>
    <property type="molecule type" value="Genomic_DNA"/>
</dbReference>
<gene>
    <name evidence="2" type="ORF">BDZ94DRAFT_1152690</name>
</gene>
<keyword evidence="3" id="KW-1185">Reference proteome</keyword>
<evidence type="ECO:0000259" key="1">
    <source>
        <dbReference type="Pfam" id="PF12697"/>
    </source>
</evidence>
<dbReference type="OrthoDB" id="294702at2759"/>
<organism evidence="2 3">
    <name type="scientific">Collybia nuda</name>
    <dbReference type="NCBI Taxonomy" id="64659"/>
    <lineage>
        <taxon>Eukaryota</taxon>
        <taxon>Fungi</taxon>
        <taxon>Dikarya</taxon>
        <taxon>Basidiomycota</taxon>
        <taxon>Agaricomycotina</taxon>
        <taxon>Agaricomycetes</taxon>
        <taxon>Agaricomycetidae</taxon>
        <taxon>Agaricales</taxon>
        <taxon>Tricholomatineae</taxon>
        <taxon>Clitocybaceae</taxon>
        <taxon>Collybia</taxon>
    </lineage>
</organism>
<dbReference type="SUPFAM" id="SSF53474">
    <property type="entry name" value="alpha/beta-Hydrolases"/>
    <property type="match status" value="1"/>
</dbReference>
<proteinExistence type="predicted"/>
<dbReference type="Pfam" id="PF12697">
    <property type="entry name" value="Abhydrolase_6"/>
    <property type="match status" value="1"/>
</dbReference>
<evidence type="ECO:0000313" key="2">
    <source>
        <dbReference type="EMBL" id="KAF9469031.1"/>
    </source>
</evidence>
<keyword evidence="2" id="KW-0378">Hydrolase</keyword>
<accession>A0A9P5YI03</accession>
<feature type="domain" description="AB hydrolase-1" evidence="1">
    <location>
        <begin position="29"/>
        <end position="307"/>
    </location>
</feature>
<comment type="caution">
    <text evidence="2">The sequence shown here is derived from an EMBL/GenBank/DDBJ whole genome shotgun (WGS) entry which is preliminary data.</text>
</comment>
<dbReference type="Proteomes" id="UP000807353">
    <property type="component" value="Unassembled WGS sequence"/>
</dbReference>
<dbReference type="InterPro" id="IPR029058">
    <property type="entry name" value="AB_hydrolase_fold"/>
</dbReference>
<protein>
    <submittedName>
        <fullName evidence="2">Alpha/Beta hydrolase protein</fullName>
    </submittedName>
</protein>
<reference evidence="2" key="1">
    <citation type="submission" date="2020-11" db="EMBL/GenBank/DDBJ databases">
        <authorList>
            <consortium name="DOE Joint Genome Institute"/>
            <person name="Ahrendt S."/>
            <person name="Riley R."/>
            <person name="Andreopoulos W."/>
            <person name="Labutti K."/>
            <person name="Pangilinan J."/>
            <person name="Ruiz-Duenas F.J."/>
            <person name="Barrasa J.M."/>
            <person name="Sanchez-Garcia M."/>
            <person name="Camarero S."/>
            <person name="Miyauchi S."/>
            <person name="Serrano A."/>
            <person name="Linde D."/>
            <person name="Babiker R."/>
            <person name="Drula E."/>
            <person name="Ayuso-Fernandez I."/>
            <person name="Pacheco R."/>
            <person name="Padilla G."/>
            <person name="Ferreira P."/>
            <person name="Barriuso J."/>
            <person name="Kellner H."/>
            <person name="Castanera R."/>
            <person name="Alfaro M."/>
            <person name="Ramirez L."/>
            <person name="Pisabarro A.G."/>
            <person name="Kuo A."/>
            <person name="Tritt A."/>
            <person name="Lipzen A."/>
            <person name="He G."/>
            <person name="Yan M."/>
            <person name="Ng V."/>
            <person name="Cullen D."/>
            <person name="Martin F."/>
            <person name="Rosso M.-N."/>
            <person name="Henrissat B."/>
            <person name="Hibbett D."/>
            <person name="Martinez A.T."/>
            <person name="Grigoriev I.V."/>
        </authorList>
    </citation>
    <scope>NUCLEOTIDE SEQUENCE</scope>
    <source>
        <strain evidence="2">CBS 247.69</strain>
    </source>
</reference>
<evidence type="ECO:0000313" key="3">
    <source>
        <dbReference type="Proteomes" id="UP000807353"/>
    </source>
</evidence>
<dbReference type="Gene3D" id="3.40.50.1820">
    <property type="entry name" value="alpha/beta hydrolase"/>
    <property type="match status" value="1"/>
</dbReference>
<dbReference type="InterPro" id="IPR000073">
    <property type="entry name" value="AB_hydrolase_1"/>
</dbReference>